<feature type="compositionally biased region" description="Low complexity" evidence="1">
    <location>
        <begin position="45"/>
        <end position="56"/>
    </location>
</feature>
<dbReference type="RefSeq" id="XP_018230007.1">
    <property type="nucleotide sequence ID" value="XM_018373832.1"/>
</dbReference>
<feature type="compositionally biased region" description="Low complexity" evidence="1">
    <location>
        <begin position="104"/>
        <end position="124"/>
    </location>
</feature>
<dbReference type="GeneID" id="28940087"/>
<organism evidence="2 3">
    <name type="scientific">Pneumocystis jirovecii (strain RU7)</name>
    <name type="common">Human pneumocystis pneumonia agent</name>
    <dbReference type="NCBI Taxonomy" id="1408657"/>
    <lineage>
        <taxon>Eukaryota</taxon>
        <taxon>Fungi</taxon>
        <taxon>Dikarya</taxon>
        <taxon>Ascomycota</taxon>
        <taxon>Taphrinomycotina</taxon>
        <taxon>Pneumocystomycetes</taxon>
        <taxon>Pneumocystaceae</taxon>
        <taxon>Pneumocystis</taxon>
    </lineage>
</organism>
<protein>
    <submittedName>
        <fullName evidence="2">Uncharacterized protein</fullName>
    </submittedName>
</protein>
<dbReference type="EMBL" id="LFWA01000006">
    <property type="protein sequence ID" value="KTW31017.1"/>
    <property type="molecule type" value="Genomic_DNA"/>
</dbReference>
<feature type="region of interest" description="Disordered" evidence="1">
    <location>
        <begin position="41"/>
        <end position="169"/>
    </location>
</feature>
<evidence type="ECO:0000256" key="1">
    <source>
        <dbReference type="SAM" id="MobiDB-lite"/>
    </source>
</evidence>
<gene>
    <name evidence="2" type="ORF">T551_01569</name>
</gene>
<dbReference type="Proteomes" id="UP000053447">
    <property type="component" value="Unassembled WGS sequence"/>
</dbReference>
<evidence type="ECO:0000313" key="3">
    <source>
        <dbReference type="Proteomes" id="UP000053447"/>
    </source>
</evidence>
<feature type="region of interest" description="Disordered" evidence="1">
    <location>
        <begin position="176"/>
        <end position="195"/>
    </location>
</feature>
<keyword evidence="3" id="KW-1185">Reference proteome</keyword>
<name>A0A0W4ZRM0_PNEJ7</name>
<feature type="compositionally biased region" description="Gly residues" evidence="1">
    <location>
        <begin position="125"/>
        <end position="139"/>
    </location>
</feature>
<feature type="compositionally biased region" description="Basic and acidic residues" evidence="1">
    <location>
        <begin position="76"/>
        <end position="93"/>
    </location>
</feature>
<accession>A0A0W4ZRM0</accession>
<dbReference type="VEuPathDB" id="FungiDB:T551_01569"/>
<dbReference type="AlphaFoldDB" id="A0A0W4ZRM0"/>
<sequence length="195" mass="20375">MCHVPYAMSCAACCALRAGACARGRRARGTAPLPAEALRGRRRAAGVSVARRVGGVPLRQPSGRRRAPKGASWKPAHHERGRAQQGRSEERGRGGPACRRRAAQRAQAAQTGAQRPRPAAQPGAAYGGQGPPAGAYGGSREGRHQKRSSGPWHGSRGARGQAPSAACEGRGLRACASLRAEPLESGRTRSGRRGR</sequence>
<reference evidence="3" key="1">
    <citation type="journal article" date="2016" name="Nat. Commun.">
        <title>Genome analysis of three Pneumocystis species reveals adaptation mechanisms to life exclusively in mammalian hosts.</title>
        <authorList>
            <person name="Ma L."/>
            <person name="Chen Z."/>
            <person name="Huang D.W."/>
            <person name="Kutty G."/>
            <person name="Ishihara M."/>
            <person name="Wang H."/>
            <person name="Abouelleil A."/>
            <person name="Bishop L."/>
            <person name="Davey E."/>
            <person name="Deng R."/>
            <person name="Deng X."/>
            <person name="Fan L."/>
            <person name="Fantoni G."/>
            <person name="Fitzgerald M."/>
            <person name="Gogineni E."/>
            <person name="Goldberg J.M."/>
            <person name="Handley G."/>
            <person name="Hu X."/>
            <person name="Huber C."/>
            <person name="Jiao X."/>
            <person name="Jones K."/>
            <person name="Levin J.Z."/>
            <person name="Liu Y."/>
            <person name="Macdonald P."/>
            <person name="Melnikov A."/>
            <person name="Raley C."/>
            <person name="Sassi M."/>
            <person name="Sherman B.T."/>
            <person name="Song X."/>
            <person name="Sykes S."/>
            <person name="Tran B."/>
            <person name="Walsh L."/>
            <person name="Xia Y."/>
            <person name="Yang J."/>
            <person name="Young S."/>
            <person name="Zeng Q."/>
            <person name="Zheng X."/>
            <person name="Stephens R."/>
            <person name="Nusbaum C."/>
            <person name="Birren B.W."/>
            <person name="Azadi P."/>
            <person name="Lempicki R.A."/>
            <person name="Cuomo C.A."/>
            <person name="Kovacs J.A."/>
        </authorList>
    </citation>
    <scope>NUCLEOTIDE SEQUENCE [LARGE SCALE GENOMIC DNA]</scope>
    <source>
        <strain evidence="3">RU7</strain>
    </source>
</reference>
<evidence type="ECO:0000313" key="2">
    <source>
        <dbReference type="EMBL" id="KTW31017.1"/>
    </source>
</evidence>
<comment type="caution">
    <text evidence="2">The sequence shown here is derived from an EMBL/GenBank/DDBJ whole genome shotgun (WGS) entry which is preliminary data.</text>
</comment>
<proteinExistence type="predicted"/>